<dbReference type="Gene3D" id="3.40.50.12710">
    <property type="match status" value="1"/>
</dbReference>
<dbReference type="SUPFAM" id="SSF53335">
    <property type="entry name" value="S-adenosyl-L-methionine-dependent methyltransferases"/>
    <property type="match status" value="1"/>
</dbReference>
<dbReference type="EMBL" id="JADBEM010000001">
    <property type="protein sequence ID" value="MBE1606769.1"/>
    <property type="molecule type" value="Genomic_DNA"/>
</dbReference>
<keyword evidence="4" id="KW-1185">Reference proteome</keyword>
<protein>
    <submittedName>
        <fullName evidence="3">SAM-dependent MidA family methyltransferase</fullName>
    </submittedName>
</protein>
<dbReference type="PANTHER" id="PTHR12049:SF7">
    <property type="entry name" value="PROTEIN ARGININE METHYLTRANSFERASE NDUFAF7, MITOCHONDRIAL"/>
    <property type="match status" value="1"/>
</dbReference>
<evidence type="ECO:0000313" key="3">
    <source>
        <dbReference type="EMBL" id="MBE1606769.1"/>
    </source>
</evidence>
<evidence type="ECO:0000256" key="1">
    <source>
        <dbReference type="ARBA" id="ARBA00022603"/>
    </source>
</evidence>
<keyword evidence="2" id="KW-0808">Transferase</keyword>
<dbReference type="GO" id="GO:0032259">
    <property type="term" value="P:methylation"/>
    <property type="evidence" value="ECO:0007669"/>
    <property type="project" value="UniProtKB-KW"/>
</dbReference>
<dbReference type="InterPro" id="IPR038375">
    <property type="entry name" value="NDUFAF7_sf"/>
</dbReference>
<dbReference type="RefSeq" id="WP_192750839.1">
    <property type="nucleotide sequence ID" value="NZ_BAABJL010000109.1"/>
</dbReference>
<evidence type="ECO:0000256" key="2">
    <source>
        <dbReference type="ARBA" id="ARBA00022679"/>
    </source>
</evidence>
<reference evidence="3" key="1">
    <citation type="submission" date="2020-10" db="EMBL/GenBank/DDBJ databases">
        <title>Sequencing the genomes of 1000 actinobacteria strains.</title>
        <authorList>
            <person name="Klenk H.-P."/>
        </authorList>
    </citation>
    <scope>NUCLEOTIDE SEQUENCE</scope>
    <source>
        <strain evidence="3">DSM 45354</strain>
    </source>
</reference>
<organism evidence="3 4">
    <name type="scientific">Actinopolymorpha pittospori</name>
    <dbReference type="NCBI Taxonomy" id="648752"/>
    <lineage>
        <taxon>Bacteria</taxon>
        <taxon>Bacillati</taxon>
        <taxon>Actinomycetota</taxon>
        <taxon>Actinomycetes</taxon>
        <taxon>Propionibacteriales</taxon>
        <taxon>Actinopolymorphaceae</taxon>
        <taxon>Actinopolymorpha</taxon>
    </lineage>
</organism>
<evidence type="ECO:0000313" key="4">
    <source>
        <dbReference type="Proteomes" id="UP000638648"/>
    </source>
</evidence>
<gene>
    <name evidence="3" type="ORF">HEB94_003617</name>
</gene>
<dbReference type="GO" id="GO:0035243">
    <property type="term" value="F:protein-arginine omega-N symmetric methyltransferase activity"/>
    <property type="evidence" value="ECO:0007669"/>
    <property type="project" value="TreeGrafter"/>
</dbReference>
<comment type="caution">
    <text evidence="3">The sequence shown here is derived from an EMBL/GenBank/DDBJ whole genome shotgun (WGS) entry which is preliminary data.</text>
</comment>
<dbReference type="Proteomes" id="UP000638648">
    <property type="component" value="Unassembled WGS sequence"/>
</dbReference>
<dbReference type="AlphaFoldDB" id="A0A927R9R1"/>
<dbReference type="Pfam" id="PF02636">
    <property type="entry name" value="Methyltransf_28"/>
    <property type="match status" value="1"/>
</dbReference>
<proteinExistence type="predicted"/>
<dbReference type="InterPro" id="IPR029063">
    <property type="entry name" value="SAM-dependent_MTases_sf"/>
</dbReference>
<name>A0A927R9R1_9ACTN</name>
<dbReference type="InterPro" id="IPR003788">
    <property type="entry name" value="NDUFAF7"/>
</dbReference>
<accession>A0A927R9R1</accession>
<dbReference type="PANTHER" id="PTHR12049">
    <property type="entry name" value="PROTEIN ARGININE METHYLTRANSFERASE NDUFAF7, MITOCHONDRIAL"/>
    <property type="match status" value="1"/>
</dbReference>
<keyword evidence="1 3" id="KW-0489">Methyltransferase</keyword>
<sequence>MGDRNWRTWRVATEDALYGVEGFFRTQAPSAHFRTSVHVSRAFSGALQRLARAARLDTIVDVGAGRGELLHALHDLDPSLALVGVEVADRPPDLPASVGWTHTLPEEITALVIANEWLDDVPLDVAEVDADRVPRLVEVDVTTGQERLGERVSGSDADWLDRWWPLRGSPPGSRAEIGLPRDRAWAAVVRRLRHGIALAIDYGHLSAERPALGTLTGYRSGRLVAPLPDRSCDITAHVAIDAVDRAGATAGADSSLLTTQREALMELGLNPARPPLTLASSDPAAYLSALSQAGETSELVARGGLGDFWWLAQGRGVDVRQVLGRPGSPACAPSTPPAVPPG</sequence>